<organism evidence="3 4">
    <name type="scientific">Triparma strigata</name>
    <dbReference type="NCBI Taxonomy" id="1606541"/>
    <lineage>
        <taxon>Eukaryota</taxon>
        <taxon>Sar</taxon>
        <taxon>Stramenopiles</taxon>
        <taxon>Ochrophyta</taxon>
        <taxon>Bolidophyceae</taxon>
        <taxon>Parmales</taxon>
        <taxon>Triparmaceae</taxon>
        <taxon>Triparma</taxon>
    </lineage>
</organism>
<dbReference type="AlphaFoldDB" id="A0A9W7DQY1"/>
<feature type="region of interest" description="Disordered" evidence="2">
    <location>
        <begin position="683"/>
        <end position="730"/>
    </location>
</feature>
<feature type="compositionally biased region" description="Basic and acidic residues" evidence="2">
    <location>
        <begin position="181"/>
        <end position="192"/>
    </location>
</feature>
<comment type="caution">
    <text evidence="3">The sequence shown here is derived from an EMBL/GenBank/DDBJ whole genome shotgun (WGS) entry which is preliminary data.</text>
</comment>
<keyword evidence="1" id="KW-0175">Coiled coil</keyword>
<feature type="coiled-coil region" evidence="1">
    <location>
        <begin position="650"/>
        <end position="677"/>
    </location>
</feature>
<feature type="compositionally biased region" description="Gly residues" evidence="2">
    <location>
        <begin position="715"/>
        <end position="726"/>
    </location>
</feature>
<dbReference type="OrthoDB" id="191852at2759"/>
<sequence length="1024" mass="114072">MADDEVDVTLTAEPPLDGSFPPLASTAPLNDFEGDDDDFEIPEKEALKLELSQTLNFTHTDRDLVSVDDTGMYNLVAQLSKKVIDLTEQVNNPPWFGKVMANINRIDEMETKLDSVVEQVGSLNTRMAALVEAGFGGPGASVAGASVFEGEPVTKPEAQAEAPPSSTTTEDAPPAADAPQAEEKKEDPKDPKLNNAMTSLQAITLAKDISDLGIQTQALRKEMKQRDENQKLEVESKFSELKMQNQRLHTRLQAEFPGIEEFKQFKQFSAERSKKLKLSLQQRTVDMQRSIDEKFNTEIEKVFKWKDTFNDVTNNRMSSVEELVRSFSEDLIYLRGGVDEHVHMLEERIQENQQWCQKKFGESGAEMKKLMHRSHEIAAKQREHGEALDKDSKKFQQQQDLIEENKEAAFNQAMELQLAIEALGEANVEQDMKFEKLSDNVTLLEAKSANHDKKFEANDAAHERVSDTLKELQNMDVIINADVVKLREEELHETNTQVTLLLDSLDKKNEDVLGKIKNVLTFAESTKSSLVVTQDKVSTIPGKIEEVKGDLRAVKKDIEDHQKETGEHSNLTDAILARLGEVENEATSIKFLKDKSVSLTDSLETMKKDFGQQIEDLSKNEALLSKLKEDGVVLERRLSTQIVTTKDVLEHKIETEVEVVKEQVKEVEAKTEDVVREVMESGVMGKSRRNTRAASDMSEQSGGHSQAHARRNSQHGGGGMGFGVDPGPGSVVGLTPEEIKEHESDVAEQVADALLEYEELCMSKTFLIEVPHDIRVQMTDLATQMAEFISSKADQEAIQKMIRGNADDVTYTDEEIESNRVTLLFKWMREVTDKIKETNPKPGKVRGEAREKVLKKMSDAIDMAMSKHDQVLITGHSRLGRVQLPTCIACDRPLAAKKRFRDMPEGAGNGQHVGVEEKMLKARNFMEEAPQPRLNMMPAASRPETAGAYRTTSDYGLEQQQMVSMSRPGTSGGLDNTKRPIFGSSGSAAKFVYRGGFKMPKNGGRIQQGGDGGLSIGLPSVNLR</sequence>
<gene>
    <name evidence="3" type="ORF">TrST_g4612</name>
</gene>
<feature type="region of interest" description="Disordered" evidence="2">
    <location>
        <begin position="153"/>
        <end position="194"/>
    </location>
</feature>
<feature type="region of interest" description="Disordered" evidence="2">
    <location>
        <begin position="1002"/>
        <end position="1024"/>
    </location>
</feature>
<dbReference type="EMBL" id="BRXY01000003">
    <property type="protein sequence ID" value="GMH51422.1"/>
    <property type="molecule type" value="Genomic_DNA"/>
</dbReference>
<feature type="compositionally biased region" description="Gly residues" evidence="2">
    <location>
        <begin position="1006"/>
        <end position="1015"/>
    </location>
</feature>
<accession>A0A9W7DQY1</accession>
<evidence type="ECO:0000256" key="1">
    <source>
        <dbReference type="SAM" id="Coils"/>
    </source>
</evidence>
<dbReference type="Proteomes" id="UP001165085">
    <property type="component" value="Unassembled WGS sequence"/>
</dbReference>
<evidence type="ECO:0000313" key="4">
    <source>
        <dbReference type="Proteomes" id="UP001165085"/>
    </source>
</evidence>
<keyword evidence="4" id="KW-1185">Reference proteome</keyword>
<protein>
    <submittedName>
        <fullName evidence="3">Uncharacterized protein</fullName>
    </submittedName>
</protein>
<evidence type="ECO:0000256" key="2">
    <source>
        <dbReference type="SAM" id="MobiDB-lite"/>
    </source>
</evidence>
<evidence type="ECO:0000313" key="3">
    <source>
        <dbReference type="EMBL" id="GMH51422.1"/>
    </source>
</evidence>
<feature type="compositionally biased region" description="Low complexity" evidence="2">
    <location>
        <begin position="162"/>
        <end position="179"/>
    </location>
</feature>
<name>A0A9W7DQY1_9STRA</name>
<feature type="region of interest" description="Disordered" evidence="2">
    <location>
        <begin position="1"/>
        <end position="38"/>
    </location>
</feature>
<reference evidence="4" key="1">
    <citation type="journal article" date="2023" name="Commun. Biol.">
        <title>Genome analysis of Parmales, the sister group of diatoms, reveals the evolutionary specialization of diatoms from phago-mixotrophs to photoautotrophs.</title>
        <authorList>
            <person name="Ban H."/>
            <person name="Sato S."/>
            <person name="Yoshikawa S."/>
            <person name="Yamada K."/>
            <person name="Nakamura Y."/>
            <person name="Ichinomiya M."/>
            <person name="Sato N."/>
            <person name="Blanc-Mathieu R."/>
            <person name="Endo H."/>
            <person name="Kuwata A."/>
            <person name="Ogata H."/>
        </authorList>
    </citation>
    <scope>NUCLEOTIDE SEQUENCE [LARGE SCALE GENOMIC DNA]</scope>
    <source>
        <strain evidence="4">NIES 3701</strain>
    </source>
</reference>
<proteinExistence type="predicted"/>